<dbReference type="EMBL" id="JBHUIW010000034">
    <property type="protein sequence ID" value="MFD2184750.1"/>
    <property type="molecule type" value="Genomic_DNA"/>
</dbReference>
<comment type="caution">
    <text evidence="2">The sequence shown here is derived from an EMBL/GenBank/DDBJ whole genome shotgun (WGS) entry which is preliminary data.</text>
</comment>
<keyword evidence="1" id="KW-1133">Transmembrane helix</keyword>
<keyword evidence="1" id="KW-0472">Membrane</keyword>
<sequence length="86" mass="9012">MLDTVSKPVSRRIAWPSVITVTGATVLIGAEVFGAAFAGGWAVANLLGLGSIGEYVVQATFMLLGLVVMIQFVRGAMAVEPFTRRG</sequence>
<feature type="transmembrane region" description="Helical" evidence="1">
    <location>
        <begin position="21"/>
        <end position="43"/>
    </location>
</feature>
<protein>
    <submittedName>
        <fullName evidence="2">Uncharacterized protein</fullName>
    </submittedName>
</protein>
<dbReference type="RefSeq" id="WP_378479888.1">
    <property type="nucleotide sequence ID" value="NZ_JBHUIW010000034.1"/>
</dbReference>
<evidence type="ECO:0000313" key="2">
    <source>
        <dbReference type="EMBL" id="MFD2184750.1"/>
    </source>
</evidence>
<evidence type="ECO:0000313" key="3">
    <source>
        <dbReference type="Proteomes" id="UP001597314"/>
    </source>
</evidence>
<accession>A0ABW5AQH6</accession>
<organism evidence="2 3">
    <name type="scientific">Rhodoplanes azumiensis</name>
    <dbReference type="NCBI Taxonomy" id="1897628"/>
    <lineage>
        <taxon>Bacteria</taxon>
        <taxon>Pseudomonadati</taxon>
        <taxon>Pseudomonadota</taxon>
        <taxon>Alphaproteobacteria</taxon>
        <taxon>Hyphomicrobiales</taxon>
        <taxon>Nitrobacteraceae</taxon>
        <taxon>Rhodoplanes</taxon>
    </lineage>
</organism>
<proteinExistence type="predicted"/>
<reference evidence="3" key="1">
    <citation type="journal article" date="2019" name="Int. J. Syst. Evol. Microbiol.">
        <title>The Global Catalogue of Microorganisms (GCM) 10K type strain sequencing project: providing services to taxonomists for standard genome sequencing and annotation.</title>
        <authorList>
            <consortium name="The Broad Institute Genomics Platform"/>
            <consortium name="The Broad Institute Genome Sequencing Center for Infectious Disease"/>
            <person name="Wu L."/>
            <person name="Ma J."/>
        </authorList>
    </citation>
    <scope>NUCLEOTIDE SEQUENCE [LARGE SCALE GENOMIC DNA]</scope>
    <source>
        <strain evidence="3">CGMCC 1.6774</strain>
    </source>
</reference>
<evidence type="ECO:0000256" key="1">
    <source>
        <dbReference type="SAM" id="Phobius"/>
    </source>
</evidence>
<name>A0ABW5AQH6_9BRAD</name>
<keyword evidence="1" id="KW-0812">Transmembrane</keyword>
<keyword evidence="3" id="KW-1185">Reference proteome</keyword>
<dbReference type="Proteomes" id="UP001597314">
    <property type="component" value="Unassembled WGS sequence"/>
</dbReference>
<feature type="transmembrane region" description="Helical" evidence="1">
    <location>
        <begin position="55"/>
        <end position="77"/>
    </location>
</feature>
<gene>
    <name evidence="2" type="ORF">ACFSOX_21570</name>
</gene>